<gene>
    <name evidence="6" type="ORF">CFP56_011250</name>
</gene>
<dbReference type="PANTHER" id="PTHR31218">
    <property type="entry name" value="WAT1-RELATED PROTEIN"/>
    <property type="match status" value="1"/>
</dbReference>
<reference evidence="6" key="2">
    <citation type="journal article" date="2018" name="Sci. Data">
        <title>The draft genome sequence of cork oak.</title>
        <authorList>
            <person name="Ramos A.M."/>
            <person name="Usie A."/>
            <person name="Barbosa P."/>
            <person name="Barros P.M."/>
            <person name="Capote T."/>
            <person name="Chaves I."/>
            <person name="Simoes F."/>
            <person name="Abreu I."/>
            <person name="Carrasquinho I."/>
            <person name="Faro C."/>
            <person name="Guimaraes J.B."/>
            <person name="Mendonca D."/>
            <person name="Nobrega F."/>
            <person name="Rodrigues L."/>
            <person name="Saibo N.J.M."/>
            <person name="Varela M.C."/>
            <person name="Egas C."/>
            <person name="Matos J."/>
            <person name="Miguel C.M."/>
            <person name="Oliveira M.M."/>
            <person name="Ricardo C.P."/>
            <person name="Goncalves S."/>
        </authorList>
    </citation>
    <scope>NUCLEOTIDE SEQUENCE [LARGE SCALE GENOMIC DNA]</scope>
    <source>
        <strain evidence="6">HL8</strain>
    </source>
</reference>
<evidence type="ECO:0000256" key="1">
    <source>
        <dbReference type="ARBA" id="ARBA00004141"/>
    </source>
</evidence>
<evidence type="ECO:0000256" key="2">
    <source>
        <dbReference type="ARBA" id="ARBA00022692"/>
    </source>
</evidence>
<dbReference type="InterPro" id="IPR037185">
    <property type="entry name" value="EmrE-like"/>
</dbReference>
<evidence type="ECO:0000256" key="5">
    <source>
        <dbReference type="SAM" id="Phobius"/>
    </source>
</evidence>
<dbReference type="EMBL" id="PKMF04000002">
    <property type="protein sequence ID" value="KAK7861394.1"/>
    <property type="molecule type" value="Genomic_DNA"/>
</dbReference>
<sequence length="91" mass="10107">MFNGRRKLAWTLRPDIALVTIIYSGPVYVSIFKPLSIVIAAAMGVIFLGDALYLGSLIGAIILSVGFYAVIWAKAKEELRKDYFCEFGIFI</sequence>
<proteinExistence type="predicted"/>
<reference evidence="6" key="3">
    <citation type="submission" date="2023-07" db="EMBL/GenBank/DDBJ databases">
        <title>An improved reference 1 genome and first organelle genomes of Quercus suber.</title>
        <authorList>
            <consortium name="Genosuber Consortium"/>
            <person name="Usie A."/>
            <person name="Serra O."/>
            <person name="Barros P."/>
        </authorList>
    </citation>
    <scope>NUCLEOTIDE SEQUENCE</scope>
    <source>
        <strain evidence="6">HL8</strain>
        <tissue evidence="6">Leaves</tissue>
    </source>
</reference>
<dbReference type="InterPro" id="IPR030184">
    <property type="entry name" value="WAT1-related"/>
</dbReference>
<evidence type="ECO:0000256" key="3">
    <source>
        <dbReference type="ARBA" id="ARBA00022989"/>
    </source>
</evidence>
<dbReference type="AlphaFoldDB" id="A0AAW0MI88"/>
<comment type="caution">
    <text evidence="6">The sequence shown here is derived from an EMBL/GenBank/DDBJ whole genome shotgun (WGS) entry which is preliminary data.</text>
</comment>
<feature type="transmembrane region" description="Helical" evidence="5">
    <location>
        <begin position="21"/>
        <end position="47"/>
    </location>
</feature>
<protein>
    <submittedName>
        <fullName evidence="6">Wat1-related protein</fullName>
    </submittedName>
</protein>
<dbReference type="GO" id="GO:0016020">
    <property type="term" value="C:membrane"/>
    <property type="evidence" value="ECO:0007669"/>
    <property type="project" value="InterPro"/>
</dbReference>
<evidence type="ECO:0000313" key="6">
    <source>
        <dbReference type="EMBL" id="KAK7861394.1"/>
    </source>
</evidence>
<keyword evidence="2 5" id="KW-0812">Transmembrane</keyword>
<dbReference type="GO" id="GO:0022857">
    <property type="term" value="F:transmembrane transporter activity"/>
    <property type="evidence" value="ECO:0007669"/>
    <property type="project" value="InterPro"/>
</dbReference>
<accession>A0AAW0MI88</accession>
<name>A0AAW0MI88_QUESU</name>
<keyword evidence="3 5" id="KW-1133">Transmembrane helix</keyword>
<organism evidence="6">
    <name type="scientific">Quercus suber</name>
    <name type="common">Cork oak</name>
    <dbReference type="NCBI Taxonomy" id="58331"/>
    <lineage>
        <taxon>Eukaryota</taxon>
        <taxon>Viridiplantae</taxon>
        <taxon>Streptophyta</taxon>
        <taxon>Embryophyta</taxon>
        <taxon>Tracheophyta</taxon>
        <taxon>Spermatophyta</taxon>
        <taxon>Magnoliopsida</taxon>
        <taxon>eudicotyledons</taxon>
        <taxon>Gunneridae</taxon>
        <taxon>Pentapetalae</taxon>
        <taxon>rosids</taxon>
        <taxon>fabids</taxon>
        <taxon>Fagales</taxon>
        <taxon>Fagaceae</taxon>
        <taxon>Quercus</taxon>
    </lineage>
</organism>
<feature type="transmembrane region" description="Helical" evidence="5">
    <location>
        <begin position="53"/>
        <end position="73"/>
    </location>
</feature>
<comment type="subcellular location">
    <subcellularLocation>
        <location evidence="1">Membrane</location>
        <topology evidence="1">Multi-pass membrane protein</topology>
    </subcellularLocation>
</comment>
<dbReference type="SUPFAM" id="SSF103481">
    <property type="entry name" value="Multidrug resistance efflux transporter EmrE"/>
    <property type="match status" value="1"/>
</dbReference>
<evidence type="ECO:0000256" key="4">
    <source>
        <dbReference type="ARBA" id="ARBA00023136"/>
    </source>
</evidence>
<keyword evidence="4 5" id="KW-0472">Membrane</keyword>
<reference evidence="6" key="1">
    <citation type="submission" date="2017-12" db="EMBL/GenBank/DDBJ databases">
        <authorList>
            <person name="Barbosa P."/>
            <person name="Usie A."/>
            <person name="Ramos A.M."/>
        </authorList>
    </citation>
    <scope>NUCLEOTIDE SEQUENCE</scope>
    <source>
        <strain evidence="6">HL8</strain>
        <tissue evidence="6">Leaves</tissue>
    </source>
</reference>